<reference evidence="1" key="1">
    <citation type="submission" date="2018-05" db="EMBL/GenBank/DDBJ databases">
        <title>Draft genome of Mucuna pruriens seed.</title>
        <authorList>
            <person name="Nnadi N.E."/>
            <person name="Vos R."/>
            <person name="Hasami M.H."/>
            <person name="Devisetty U.K."/>
            <person name="Aguiy J.C."/>
        </authorList>
    </citation>
    <scope>NUCLEOTIDE SEQUENCE [LARGE SCALE GENOMIC DNA]</scope>
    <source>
        <strain evidence="1">JCA_2017</strain>
    </source>
</reference>
<protein>
    <submittedName>
        <fullName evidence="1">Uncharacterized protein</fullName>
    </submittedName>
</protein>
<dbReference type="Proteomes" id="UP000257109">
    <property type="component" value="Unassembled WGS sequence"/>
</dbReference>
<evidence type="ECO:0000313" key="2">
    <source>
        <dbReference type="Proteomes" id="UP000257109"/>
    </source>
</evidence>
<keyword evidence="2" id="KW-1185">Reference proteome</keyword>
<comment type="caution">
    <text evidence="1">The sequence shown here is derived from an EMBL/GenBank/DDBJ whole genome shotgun (WGS) entry which is preliminary data.</text>
</comment>
<dbReference type="AlphaFoldDB" id="A0A371GH78"/>
<proteinExistence type="predicted"/>
<sequence>MESEAEERSVGLGIGSCWCCRRRSINQLTKKKAASNAISARNSLARFLRYHEEEWDLRELERRLGKSLGVREVGELRSGTTSKSEADSIIRVRVRMQDPVEEELKSNESCLVRTVAPSGEVQSLMPDST</sequence>
<dbReference type="EMBL" id="QJKJ01005532">
    <property type="protein sequence ID" value="RDX89919.1"/>
    <property type="molecule type" value="Genomic_DNA"/>
</dbReference>
<accession>A0A371GH78</accession>
<evidence type="ECO:0000313" key="1">
    <source>
        <dbReference type="EMBL" id="RDX89919.1"/>
    </source>
</evidence>
<name>A0A371GH78_MUCPR</name>
<organism evidence="1 2">
    <name type="scientific">Mucuna pruriens</name>
    <name type="common">Velvet bean</name>
    <name type="synonym">Dolichos pruriens</name>
    <dbReference type="NCBI Taxonomy" id="157652"/>
    <lineage>
        <taxon>Eukaryota</taxon>
        <taxon>Viridiplantae</taxon>
        <taxon>Streptophyta</taxon>
        <taxon>Embryophyta</taxon>
        <taxon>Tracheophyta</taxon>
        <taxon>Spermatophyta</taxon>
        <taxon>Magnoliopsida</taxon>
        <taxon>eudicotyledons</taxon>
        <taxon>Gunneridae</taxon>
        <taxon>Pentapetalae</taxon>
        <taxon>rosids</taxon>
        <taxon>fabids</taxon>
        <taxon>Fabales</taxon>
        <taxon>Fabaceae</taxon>
        <taxon>Papilionoideae</taxon>
        <taxon>50 kb inversion clade</taxon>
        <taxon>NPAAA clade</taxon>
        <taxon>indigoferoid/millettioid clade</taxon>
        <taxon>Phaseoleae</taxon>
        <taxon>Mucuna</taxon>
    </lineage>
</organism>
<feature type="non-terminal residue" evidence="1">
    <location>
        <position position="1"/>
    </location>
</feature>
<gene>
    <name evidence="1" type="ORF">CR513_28284</name>
</gene>